<dbReference type="RefSeq" id="WP_161824272.1">
    <property type="nucleotide sequence ID" value="NZ_WVIC01000006.1"/>
</dbReference>
<reference evidence="2" key="1">
    <citation type="submission" date="2019-12" db="EMBL/GenBank/DDBJ databases">
        <title>High-Quality draft genome sequences of three cyanobacteria isolated from the limestone walls of the Old Cathedral of Coimbra.</title>
        <authorList>
            <person name="Tiago I."/>
            <person name="Soares F."/>
            <person name="Portugal A."/>
        </authorList>
    </citation>
    <scope>NUCLEOTIDE SEQUENCE [LARGE SCALE GENOMIC DNA]</scope>
    <source>
        <strain evidence="2">C</strain>
    </source>
</reference>
<gene>
    <name evidence="2" type="ORF">GS597_04580</name>
</gene>
<dbReference type="AlphaFoldDB" id="A0A8K2A7B2"/>
<comment type="caution">
    <text evidence="2">The sequence shown here is derived from an EMBL/GenBank/DDBJ whole genome shotgun (WGS) entry which is preliminary data.</text>
</comment>
<feature type="domain" description="DUF4189" evidence="1">
    <location>
        <begin position="65"/>
        <end position="164"/>
    </location>
</feature>
<keyword evidence="3" id="KW-1185">Reference proteome</keyword>
<dbReference type="InterPro" id="IPR025240">
    <property type="entry name" value="DUF4189"/>
</dbReference>
<proteinExistence type="predicted"/>
<name>A0A8K2A7B2_9CYAN</name>
<evidence type="ECO:0000259" key="1">
    <source>
        <dbReference type="Pfam" id="PF13827"/>
    </source>
</evidence>
<dbReference type="Pfam" id="PF13827">
    <property type="entry name" value="DUF4189"/>
    <property type="match status" value="1"/>
</dbReference>
<protein>
    <submittedName>
        <fullName evidence="2">DUF4189 domain-containing protein</fullName>
    </submittedName>
</protein>
<dbReference type="EMBL" id="WVIC01000006">
    <property type="protein sequence ID" value="NCJ05795.1"/>
    <property type="molecule type" value="Genomic_DNA"/>
</dbReference>
<dbReference type="Proteomes" id="UP000607397">
    <property type="component" value="Unassembled WGS sequence"/>
</dbReference>
<evidence type="ECO:0000313" key="3">
    <source>
        <dbReference type="Proteomes" id="UP000607397"/>
    </source>
</evidence>
<evidence type="ECO:0000313" key="2">
    <source>
        <dbReference type="EMBL" id="NCJ05795.1"/>
    </source>
</evidence>
<accession>A0A8K2A7B2</accession>
<organism evidence="2 3">
    <name type="scientific">Petrachloros mirabilis ULC683</name>
    <dbReference type="NCBI Taxonomy" id="2781853"/>
    <lineage>
        <taxon>Bacteria</taxon>
        <taxon>Bacillati</taxon>
        <taxon>Cyanobacteriota</taxon>
        <taxon>Cyanophyceae</taxon>
        <taxon>Synechococcales</taxon>
        <taxon>Petrachlorosaceae</taxon>
        <taxon>Petrachloros</taxon>
        <taxon>Petrachloros mirabilis</taxon>
    </lineage>
</organism>
<sequence>MFTSEHFIQAGIVATTLTLGSFSPMFPGFAQQTQAFKTETAEIITDTLQISAVAPMFESDTSHVFGAIAYSPSTQTQSSAVAWIPEAAAGEALHQCQLQSRAQDCVVKLQYKDGWGALAVSANGVYGIGLGYVEQDLTQAKDQAHNQALQTCQQSGGKNCRILSSRAAIPDTPTLDLSIN</sequence>